<dbReference type="RefSeq" id="WP_209661697.1">
    <property type="nucleotide sequence ID" value="NZ_JAGGLI010000034.1"/>
</dbReference>
<evidence type="ECO:0000256" key="1">
    <source>
        <dbReference type="SAM" id="Phobius"/>
    </source>
</evidence>
<keyword evidence="3" id="KW-1185">Reference proteome</keyword>
<protein>
    <recommendedName>
        <fullName evidence="4">DUF3098 domain-containing protein</fullName>
    </recommendedName>
</protein>
<name>A0ABS4KLH3_9FIRM</name>
<gene>
    <name evidence="2" type="ORF">J2Z35_002468</name>
</gene>
<reference evidence="2 3" key="1">
    <citation type="submission" date="2021-03" db="EMBL/GenBank/DDBJ databases">
        <title>Genomic Encyclopedia of Type Strains, Phase IV (KMG-IV): sequencing the most valuable type-strain genomes for metagenomic binning, comparative biology and taxonomic classification.</title>
        <authorList>
            <person name="Goeker M."/>
        </authorList>
    </citation>
    <scope>NUCLEOTIDE SEQUENCE [LARGE SCALE GENOMIC DNA]</scope>
    <source>
        <strain evidence="2 3">DSM 27512</strain>
    </source>
</reference>
<evidence type="ECO:0000313" key="2">
    <source>
        <dbReference type="EMBL" id="MBP2028638.1"/>
    </source>
</evidence>
<evidence type="ECO:0000313" key="3">
    <source>
        <dbReference type="Proteomes" id="UP001314903"/>
    </source>
</evidence>
<feature type="transmembrane region" description="Helical" evidence="1">
    <location>
        <begin position="25"/>
        <end position="44"/>
    </location>
</feature>
<feature type="transmembrane region" description="Helical" evidence="1">
    <location>
        <begin position="56"/>
        <end position="76"/>
    </location>
</feature>
<keyword evidence="1" id="KW-1133">Transmembrane helix</keyword>
<sequence length="85" mass="9502">MKKKLMSQSVPEVDKIIKNLKIIRYFLVGIITCISFILISIITIDSVDGLSSDLGFLMIPISFIPTIMIICTLVIVDTIKQNSEN</sequence>
<dbReference type="Proteomes" id="UP001314903">
    <property type="component" value="Unassembled WGS sequence"/>
</dbReference>
<evidence type="ECO:0008006" key="4">
    <source>
        <dbReference type="Google" id="ProtNLM"/>
    </source>
</evidence>
<keyword evidence="1" id="KW-0472">Membrane</keyword>
<dbReference type="EMBL" id="JAGGLI010000034">
    <property type="protein sequence ID" value="MBP2028638.1"/>
    <property type="molecule type" value="Genomic_DNA"/>
</dbReference>
<keyword evidence="1" id="KW-0812">Transmembrane</keyword>
<accession>A0ABS4KLH3</accession>
<comment type="caution">
    <text evidence="2">The sequence shown here is derived from an EMBL/GenBank/DDBJ whole genome shotgun (WGS) entry which is preliminary data.</text>
</comment>
<proteinExistence type="predicted"/>
<organism evidence="2 3">
    <name type="scientific">Acetoanaerobium pronyense</name>
    <dbReference type="NCBI Taxonomy" id="1482736"/>
    <lineage>
        <taxon>Bacteria</taxon>
        <taxon>Bacillati</taxon>
        <taxon>Bacillota</taxon>
        <taxon>Clostridia</taxon>
        <taxon>Peptostreptococcales</taxon>
        <taxon>Filifactoraceae</taxon>
        <taxon>Acetoanaerobium</taxon>
    </lineage>
</organism>